<evidence type="ECO:0000313" key="3">
    <source>
        <dbReference type="Proteomes" id="UP000235371"/>
    </source>
</evidence>
<dbReference type="EMBL" id="KZ613780">
    <property type="protein sequence ID" value="PMD63545.1"/>
    <property type="molecule type" value="Genomic_DNA"/>
</dbReference>
<dbReference type="InterPro" id="IPR052895">
    <property type="entry name" value="HetReg/Transcr_Mod"/>
</dbReference>
<dbReference type="STRING" id="1095630.A0A2J6TKJ4"/>
<keyword evidence="3" id="KW-1185">Reference proteome</keyword>
<organism evidence="2 3">
    <name type="scientific">Hyaloscypha bicolor E</name>
    <dbReference type="NCBI Taxonomy" id="1095630"/>
    <lineage>
        <taxon>Eukaryota</taxon>
        <taxon>Fungi</taxon>
        <taxon>Dikarya</taxon>
        <taxon>Ascomycota</taxon>
        <taxon>Pezizomycotina</taxon>
        <taxon>Leotiomycetes</taxon>
        <taxon>Helotiales</taxon>
        <taxon>Hyaloscyphaceae</taxon>
        <taxon>Hyaloscypha</taxon>
        <taxon>Hyaloscypha bicolor</taxon>
    </lineage>
</organism>
<dbReference type="PANTHER" id="PTHR24148:SF64">
    <property type="entry name" value="HETEROKARYON INCOMPATIBILITY DOMAIN-CONTAINING PROTEIN"/>
    <property type="match status" value="1"/>
</dbReference>
<dbReference type="AlphaFoldDB" id="A0A2J6TKJ4"/>
<name>A0A2J6TKJ4_9HELO</name>
<evidence type="ECO:0000313" key="2">
    <source>
        <dbReference type="EMBL" id="PMD63545.1"/>
    </source>
</evidence>
<accession>A0A2J6TKJ4</accession>
<dbReference type="RefSeq" id="XP_024740449.1">
    <property type="nucleotide sequence ID" value="XM_024879631.1"/>
</dbReference>
<protein>
    <submittedName>
        <fullName evidence="2">HET-domain-containing protein</fullName>
    </submittedName>
</protein>
<dbReference type="PANTHER" id="PTHR24148">
    <property type="entry name" value="ANKYRIN REPEAT DOMAIN-CONTAINING PROTEIN 39 HOMOLOG-RELATED"/>
    <property type="match status" value="1"/>
</dbReference>
<dbReference type="Proteomes" id="UP000235371">
    <property type="component" value="Unassembled WGS sequence"/>
</dbReference>
<dbReference type="Pfam" id="PF26639">
    <property type="entry name" value="Het-6_barrel"/>
    <property type="match status" value="1"/>
</dbReference>
<reference evidence="2 3" key="1">
    <citation type="submission" date="2016-04" db="EMBL/GenBank/DDBJ databases">
        <title>A degradative enzymes factory behind the ericoid mycorrhizal symbiosis.</title>
        <authorList>
            <consortium name="DOE Joint Genome Institute"/>
            <person name="Martino E."/>
            <person name="Morin E."/>
            <person name="Grelet G."/>
            <person name="Kuo A."/>
            <person name="Kohler A."/>
            <person name="Daghino S."/>
            <person name="Barry K."/>
            <person name="Choi C."/>
            <person name="Cichocki N."/>
            <person name="Clum A."/>
            <person name="Copeland A."/>
            <person name="Hainaut M."/>
            <person name="Haridas S."/>
            <person name="Labutti K."/>
            <person name="Lindquist E."/>
            <person name="Lipzen A."/>
            <person name="Khouja H.-R."/>
            <person name="Murat C."/>
            <person name="Ohm R."/>
            <person name="Olson A."/>
            <person name="Spatafora J."/>
            <person name="Veneault-Fourrey C."/>
            <person name="Henrissat B."/>
            <person name="Grigoriev I."/>
            <person name="Martin F."/>
            <person name="Perotto S."/>
        </authorList>
    </citation>
    <scope>NUCLEOTIDE SEQUENCE [LARGE SCALE GENOMIC DNA]</scope>
    <source>
        <strain evidence="2 3">E</strain>
    </source>
</reference>
<dbReference type="Pfam" id="PF06985">
    <property type="entry name" value="HET"/>
    <property type="match status" value="1"/>
</dbReference>
<gene>
    <name evidence="2" type="ORF">K444DRAFT_609749</name>
</gene>
<feature type="domain" description="Heterokaryon incompatibility" evidence="1">
    <location>
        <begin position="60"/>
        <end position="231"/>
    </location>
</feature>
<dbReference type="GeneID" id="36587708"/>
<sequence>MAAPANIADSELTLNAPYQYQPIDPKDEIRILIVSPPASSDPTTIHGELFTAKRSDKPPYEALSYCWGAEVFPEMLHLPGGVLAITDNLAAALRQLRHPEQRRHLWVDAICINQRDNQEKNHQVSLMSQVFRNATTVLVWLGKGDENTREAMKTMKQLANSAWEYGIPSRVVTEDGLTGSVLATTKVASGFAQSNNGISKKIVGLSETIKFGSFEAYFDQDWFKRLWIIQEFVLAPNLTIHNGEMALSAHDFMLGFSVISLLVSHPTVGETCVARLGNVHLGFLVCMQKEQYWHGKGHNLVLLLDLYSQRQCKLEVDIVYGLLAIATDGAEWPVDYGLTVELVFTEVALSYLKRSNLSILHRGYRAMQISSNATTDAASYRAHLPSWVPDWRFEGHGNEFDSDGFNSATSSRPKVSTEYASSGIIGLEGVYVDELSITVPDTSNKSTPVPWDGPGVLNNFTQALAFKEIFIRRMQLRNWQYPTGEALDSVFAQSIILENTPDFCKWRLGEHLTPNDMLLLWQKVVDAFAPEDSTPPSGSQHDSNSVGPAGFDTELYSRVIKIARDDRKYIMTRSGYIGLAPETCKVGNVIAIFDGAETPFVLRLAEKTDSLERIRNLGSEVRENVGELWEIIGECYLYGLMNNEVLRPEWNDKRRSFWLV</sequence>
<proteinExistence type="predicted"/>
<dbReference type="InterPro" id="IPR010730">
    <property type="entry name" value="HET"/>
</dbReference>
<dbReference type="OrthoDB" id="2157530at2759"/>
<evidence type="ECO:0000259" key="1">
    <source>
        <dbReference type="Pfam" id="PF06985"/>
    </source>
</evidence>
<dbReference type="InParanoid" id="A0A2J6TKJ4"/>